<dbReference type="Gene3D" id="2.70.50.30">
    <property type="entry name" value="Coagulation Factor XIII, subunit A, domain 1"/>
    <property type="match status" value="1"/>
</dbReference>
<dbReference type="Proteomes" id="UP000230423">
    <property type="component" value="Unassembled WGS sequence"/>
</dbReference>
<dbReference type="AlphaFoldDB" id="A0A2G9TGA9"/>
<reference evidence="4 5" key="1">
    <citation type="submission" date="2015-09" db="EMBL/GenBank/DDBJ databases">
        <title>Draft genome of the parasitic nematode Teladorsagia circumcincta isolate WARC Sus (inbred).</title>
        <authorList>
            <person name="Mitreva M."/>
        </authorList>
    </citation>
    <scope>NUCLEOTIDE SEQUENCE [LARGE SCALE GENOMIC DNA]</scope>
    <source>
        <strain evidence="4 5">S</strain>
    </source>
</reference>
<sequence>MLDEVRSGDASVTAKLTPSRPCSLNKQNLIVDSISLLVDGREPLVIEMNPMGTLQRTKFCVKEGTQYRIRVDFFVQRDSIRGLKY</sequence>
<dbReference type="InterPro" id="IPR000406">
    <property type="entry name" value="Rho_GDI"/>
</dbReference>
<proteinExistence type="inferred from homology"/>
<dbReference type="InterPro" id="IPR014756">
    <property type="entry name" value="Ig_E-set"/>
</dbReference>
<evidence type="ECO:0000313" key="5">
    <source>
        <dbReference type="Proteomes" id="UP000230423"/>
    </source>
</evidence>
<dbReference type="OrthoDB" id="1683373at2759"/>
<dbReference type="GO" id="GO:0007266">
    <property type="term" value="P:Rho protein signal transduction"/>
    <property type="evidence" value="ECO:0007669"/>
    <property type="project" value="InterPro"/>
</dbReference>
<name>A0A2G9TGA9_TELCI</name>
<evidence type="ECO:0000256" key="2">
    <source>
        <dbReference type="ARBA" id="ARBA00009758"/>
    </source>
</evidence>
<comment type="subcellular location">
    <subcellularLocation>
        <location evidence="1">Cytoplasm</location>
    </subcellularLocation>
</comment>
<evidence type="ECO:0000256" key="3">
    <source>
        <dbReference type="ARBA" id="ARBA00022490"/>
    </source>
</evidence>
<dbReference type="Pfam" id="PF02115">
    <property type="entry name" value="Rho_GDI"/>
    <property type="match status" value="1"/>
</dbReference>
<dbReference type="GO" id="GO:0005094">
    <property type="term" value="F:Rho GDP-dissociation inhibitor activity"/>
    <property type="evidence" value="ECO:0007669"/>
    <property type="project" value="InterPro"/>
</dbReference>
<accession>A0A2G9TGA9</accession>
<dbReference type="InterPro" id="IPR024792">
    <property type="entry name" value="RhoGDI_dom_sf"/>
</dbReference>
<evidence type="ECO:0000256" key="1">
    <source>
        <dbReference type="ARBA" id="ARBA00004496"/>
    </source>
</evidence>
<organism evidence="4 5">
    <name type="scientific">Teladorsagia circumcincta</name>
    <name type="common">Brown stomach worm</name>
    <name type="synonym">Ostertagia circumcincta</name>
    <dbReference type="NCBI Taxonomy" id="45464"/>
    <lineage>
        <taxon>Eukaryota</taxon>
        <taxon>Metazoa</taxon>
        <taxon>Ecdysozoa</taxon>
        <taxon>Nematoda</taxon>
        <taxon>Chromadorea</taxon>
        <taxon>Rhabditida</taxon>
        <taxon>Rhabditina</taxon>
        <taxon>Rhabditomorpha</taxon>
        <taxon>Strongyloidea</taxon>
        <taxon>Trichostrongylidae</taxon>
        <taxon>Teladorsagia</taxon>
    </lineage>
</organism>
<keyword evidence="3" id="KW-0963">Cytoplasm</keyword>
<dbReference type="GO" id="GO:0005737">
    <property type="term" value="C:cytoplasm"/>
    <property type="evidence" value="ECO:0007669"/>
    <property type="project" value="UniProtKB-SubCell"/>
</dbReference>
<gene>
    <name evidence="4" type="ORF">TELCIR_21618</name>
</gene>
<evidence type="ECO:0000313" key="4">
    <source>
        <dbReference type="EMBL" id="PIO56981.1"/>
    </source>
</evidence>
<keyword evidence="5" id="KW-1185">Reference proteome</keyword>
<comment type="similarity">
    <text evidence="2">Belongs to the Rho GDI family.</text>
</comment>
<protein>
    <submittedName>
        <fullName evidence="4">Uncharacterized protein</fullName>
    </submittedName>
</protein>
<dbReference type="EMBL" id="KZ368525">
    <property type="protein sequence ID" value="PIO56981.1"/>
    <property type="molecule type" value="Genomic_DNA"/>
</dbReference>
<dbReference type="SUPFAM" id="SSF81296">
    <property type="entry name" value="E set domains"/>
    <property type="match status" value="1"/>
</dbReference>